<dbReference type="PANTHER" id="PTHR47737">
    <property type="entry name" value="GLYCINE BETAINE/PROLINE BETAINE TRANSPORT SYSTEM PERMEASE PROTEIN PROW"/>
    <property type="match status" value="1"/>
</dbReference>
<evidence type="ECO:0000256" key="6">
    <source>
        <dbReference type="ARBA" id="ARBA00023136"/>
    </source>
</evidence>
<evidence type="ECO:0000256" key="5">
    <source>
        <dbReference type="ARBA" id="ARBA00022989"/>
    </source>
</evidence>
<dbReference type="GO" id="GO:0031460">
    <property type="term" value="P:glycine betaine transport"/>
    <property type="evidence" value="ECO:0007669"/>
    <property type="project" value="TreeGrafter"/>
</dbReference>
<evidence type="ECO:0000256" key="4">
    <source>
        <dbReference type="ARBA" id="ARBA00022692"/>
    </source>
</evidence>
<dbReference type="InterPro" id="IPR000515">
    <property type="entry name" value="MetI-like"/>
</dbReference>
<feature type="transmembrane region" description="Helical" evidence="7">
    <location>
        <begin position="170"/>
        <end position="194"/>
    </location>
</feature>
<dbReference type="SUPFAM" id="SSF161098">
    <property type="entry name" value="MetI-like"/>
    <property type="match status" value="2"/>
</dbReference>
<feature type="transmembrane region" description="Helical" evidence="7">
    <location>
        <begin position="285"/>
        <end position="306"/>
    </location>
</feature>
<feature type="transmembrane region" description="Helical" evidence="7">
    <location>
        <begin position="147"/>
        <end position="163"/>
    </location>
</feature>
<feature type="transmembrane region" description="Helical" evidence="7">
    <location>
        <begin position="34"/>
        <end position="53"/>
    </location>
</feature>
<protein>
    <submittedName>
        <fullName evidence="10">ABC transporter permease</fullName>
    </submittedName>
</protein>
<dbReference type="GO" id="GO:0043190">
    <property type="term" value="C:ATP-binding cassette (ABC) transporter complex"/>
    <property type="evidence" value="ECO:0007669"/>
    <property type="project" value="TreeGrafter"/>
</dbReference>
<dbReference type="FunFam" id="1.10.3720.10:FF:000001">
    <property type="entry name" value="Glycine betaine ABC transporter, permease"/>
    <property type="match status" value="1"/>
</dbReference>
<dbReference type="AlphaFoldDB" id="A0A1J4N5G7"/>
<dbReference type="GO" id="GO:0015871">
    <property type="term" value="P:choline transport"/>
    <property type="evidence" value="ECO:0007669"/>
    <property type="project" value="TreeGrafter"/>
</dbReference>
<dbReference type="OrthoDB" id="9815258at2"/>
<dbReference type="GO" id="GO:0005275">
    <property type="term" value="F:amine transmembrane transporter activity"/>
    <property type="evidence" value="ECO:0007669"/>
    <property type="project" value="TreeGrafter"/>
</dbReference>
<dbReference type="RefSeq" id="WP_052693552.1">
    <property type="nucleotide sequence ID" value="NZ_JZDQ02000013.1"/>
</dbReference>
<feature type="transmembrane region" description="Helical" evidence="7">
    <location>
        <begin position="611"/>
        <end position="631"/>
    </location>
</feature>
<accession>A0A1J4N5G7</accession>
<evidence type="ECO:0000256" key="8">
    <source>
        <dbReference type="SAM" id="MobiDB-lite"/>
    </source>
</evidence>
<evidence type="ECO:0000256" key="7">
    <source>
        <dbReference type="RuleBase" id="RU363032"/>
    </source>
</evidence>
<comment type="subcellular location">
    <subcellularLocation>
        <location evidence="7">Cell membrane</location>
        <topology evidence="7">Multi-pass membrane protein</topology>
    </subcellularLocation>
    <subcellularLocation>
        <location evidence="1">Membrane</location>
        <topology evidence="1">Multi-pass membrane protein</topology>
    </subcellularLocation>
</comment>
<organism evidence="10 11">
    <name type="scientific">Nocardioides luteus</name>
    <dbReference type="NCBI Taxonomy" id="1844"/>
    <lineage>
        <taxon>Bacteria</taxon>
        <taxon>Bacillati</taxon>
        <taxon>Actinomycetota</taxon>
        <taxon>Actinomycetes</taxon>
        <taxon>Propionibacteriales</taxon>
        <taxon>Nocardioidaceae</taxon>
        <taxon>Nocardioides</taxon>
    </lineage>
</organism>
<feature type="transmembrane region" description="Helical" evidence="7">
    <location>
        <begin position="643"/>
        <end position="661"/>
    </location>
</feature>
<keyword evidence="4 7" id="KW-0812">Transmembrane</keyword>
<proteinExistence type="inferred from homology"/>
<feature type="transmembrane region" description="Helical" evidence="7">
    <location>
        <begin position="488"/>
        <end position="511"/>
    </location>
</feature>
<feature type="domain" description="ABC transmembrane type-1" evidence="9">
    <location>
        <begin position="166"/>
        <end position="345"/>
    </location>
</feature>
<dbReference type="PANTHER" id="PTHR47737:SF1">
    <property type="entry name" value="GLYCINE BETAINE_PROLINE BETAINE TRANSPORT SYSTEM PERMEASE PROTEIN PROW"/>
    <property type="match status" value="1"/>
</dbReference>
<feature type="transmembrane region" description="Helical" evidence="7">
    <location>
        <begin position="365"/>
        <end position="384"/>
    </location>
</feature>
<feature type="transmembrane region" description="Helical" evidence="7">
    <location>
        <begin position="214"/>
        <end position="239"/>
    </location>
</feature>
<evidence type="ECO:0000256" key="3">
    <source>
        <dbReference type="ARBA" id="ARBA00022475"/>
    </source>
</evidence>
<dbReference type="EMBL" id="JZDQ02000013">
    <property type="protein sequence ID" value="OIJ26788.1"/>
    <property type="molecule type" value="Genomic_DNA"/>
</dbReference>
<name>A0A1J4N5G7_9ACTN</name>
<evidence type="ECO:0000259" key="9">
    <source>
        <dbReference type="PROSITE" id="PS50928"/>
    </source>
</evidence>
<dbReference type="STRING" id="1844.UG56_011150"/>
<dbReference type="PROSITE" id="PS50928">
    <property type="entry name" value="ABC_TM1"/>
    <property type="match status" value="2"/>
</dbReference>
<evidence type="ECO:0000313" key="10">
    <source>
        <dbReference type="EMBL" id="OIJ26788.1"/>
    </source>
</evidence>
<dbReference type="Gene3D" id="1.10.3720.10">
    <property type="entry name" value="MetI-like"/>
    <property type="match status" value="2"/>
</dbReference>
<gene>
    <name evidence="10" type="ORF">UG56_011150</name>
</gene>
<sequence>MSTSTLERPAAGGGTHRDPELSGSPALATLRRHWRAASLLGVLVVWVVAWAIFKDQYTLVIGGSARTPVFDWLGDRSAWVEQAASNGSNPFINLAGAIADLVDSVFGWLQSLFTVAHFPRPLPQIGWLGTIAVAALVAYAAAGWRTLALVVPCFLAFGVLGYWNDAVDLLIVTFFAVVVSCLVGIAIGVLMAHSRRVSAFVTPILDVMQTMPPFVYLLPMSILFGIGPAAAVMMTLIYAAPPVIRITAHGIRSVSGPVIEATDSLGQTGLQRLWNVELPMAKRTIIAGINQTMMAALSMATIAAYIDSPGLGQPVLDGLKRGQLGTSFVAGIAIVIMAVMLDRSMTAAGFRAELAARAGERGGPFRRVGLAVATVGTLVALYLSHNYIWANEFPAQPDLGTPLRNAVDRFGEWLRTDLSHLTDGIQRGFTDYGLNPIQSLFADSPWFVTAAAILAIAAVVGGRRAAVATVLCLGMILGLGLWNHAMETLTACIVATVAVVVLAVVLGVLMGRSNRVDVGLRPILDMGQTLPPFVYLVPILILFGPNRFTAMLAGVVYAAPVAIKLVADGIRAVSPNTIEAAEMAGSSTWQMITKVQLPMARSSVLLATNQGLLYVLSMVVIGGMAGAGALGFDVVTGFRQSSAVGRGLAAGITIVLIGIMLDRITTYGAQRASATSPDSRA</sequence>
<feature type="region of interest" description="Disordered" evidence="8">
    <location>
        <begin position="1"/>
        <end position="22"/>
    </location>
</feature>
<evidence type="ECO:0000313" key="11">
    <source>
        <dbReference type="Proteomes" id="UP000033772"/>
    </source>
</evidence>
<evidence type="ECO:0000256" key="1">
    <source>
        <dbReference type="ARBA" id="ARBA00004141"/>
    </source>
</evidence>
<feature type="transmembrane region" description="Helical" evidence="7">
    <location>
        <begin position="326"/>
        <end position="344"/>
    </location>
</feature>
<keyword evidence="11" id="KW-1185">Reference proteome</keyword>
<comment type="similarity">
    <text evidence="7">Belongs to the binding-protein-dependent transport system permease family.</text>
</comment>
<comment type="caution">
    <text evidence="10">The sequence shown here is derived from an EMBL/GenBank/DDBJ whole genome shotgun (WGS) entry which is preliminary data.</text>
</comment>
<evidence type="ECO:0000256" key="2">
    <source>
        <dbReference type="ARBA" id="ARBA00022448"/>
    </source>
</evidence>
<reference evidence="10" key="1">
    <citation type="submission" date="2016-10" db="EMBL/GenBank/DDBJ databases">
        <title>Draft Genome Sequence of Nocardioides luteus Strain BAFB, an Alkane-Degrading Bacterium Isolated from JP-7 Polluted Soil.</title>
        <authorList>
            <person name="Brown L."/>
            <person name="Ruiz O.N."/>
            <person name="Gunasekera T."/>
        </authorList>
    </citation>
    <scope>NUCLEOTIDE SEQUENCE [LARGE SCALE GENOMIC DNA]</scope>
    <source>
        <strain evidence="10">BAFB</strain>
    </source>
</reference>
<dbReference type="Proteomes" id="UP000033772">
    <property type="component" value="Unassembled WGS sequence"/>
</dbReference>
<dbReference type="Pfam" id="PF00528">
    <property type="entry name" value="BPD_transp_1"/>
    <property type="match status" value="2"/>
</dbReference>
<keyword evidence="2 7" id="KW-0813">Transport</keyword>
<feature type="transmembrane region" description="Helical" evidence="7">
    <location>
        <begin position="444"/>
        <end position="460"/>
    </location>
</feature>
<keyword evidence="6 7" id="KW-0472">Membrane</keyword>
<dbReference type="CDD" id="cd06261">
    <property type="entry name" value="TM_PBP2"/>
    <property type="match status" value="2"/>
</dbReference>
<feature type="domain" description="ABC transmembrane type-1" evidence="9">
    <location>
        <begin position="485"/>
        <end position="665"/>
    </location>
</feature>
<feature type="transmembrane region" description="Helical" evidence="7">
    <location>
        <begin position="465"/>
        <end position="482"/>
    </location>
</feature>
<dbReference type="InterPro" id="IPR035906">
    <property type="entry name" value="MetI-like_sf"/>
</dbReference>
<keyword evidence="3" id="KW-1003">Cell membrane</keyword>
<dbReference type="GO" id="GO:0015226">
    <property type="term" value="F:carnitine transmembrane transporter activity"/>
    <property type="evidence" value="ECO:0007669"/>
    <property type="project" value="TreeGrafter"/>
</dbReference>
<keyword evidence="5 7" id="KW-1133">Transmembrane helix</keyword>